<gene>
    <name evidence="1" type="ORF">JR316_0007323</name>
</gene>
<organism evidence="1 2">
    <name type="scientific">Psilocybe cubensis</name>
    <name type="common">Psychedelic mushroom</name>
    <name type="synonym">Stropharia cubensis</name>
    <dbReference type="NCBI Taxonomy" id="181762"/>
    <lineage>
        <taxon>Eukaryota</taxon>
        <taxon>Fungi</taxon>
        <taxon>Dikarya</taxon>
        <taxon>Basidiomycota</taxon>
        <taxon>Agaricomycotina</taxon>
        <taxon>Agaricomycetes</taxon>
        <taxon>Agaricomycetidae</taxon>
        <taxon>Agaricales</taxon>
        <taxon>Agaricineae</taxon>
        <taxon>Strophariaceae</taxon>
        <taxon>Psilocybe</taxon>
    </lineage>
</organism>
<evidence type="ECO:0000313" key="2">
    <source>
        <dbReference type="Proteomes" id="UP000664032"/>
    </source>
</evidence>
<protein>
    <submittedName>
        <fullName evidence="1">Alpha-galactosidase D</fullName>
    </submittedName>
</protein>
<comment type="caution">
    <text evidence="1">The sequence shown here is derived from an EMBL/GenBank/DDBJ whole genome shotgun (WGS) entry which is preliminary data.</text>
</comment>
<evidence type="ECO:0000313" key="1">
    <source>
        <dbReference type="EMBL" id="KAH9480723.1"/>
    </source>
</evidence>
<proteinExistence type="predicted"/>
<accession>A0ACB8GYA4</accession>
<name>A0ACB8GYA4_PSICU</name>
<dbReference type="Proteomes" id="UP000664032">
    <property type="component" value="Unassembled WGS sequence"/>
</dbReference>
<sequence>MCFSRQSQYPGRKILLASGFATFSFIANAYNDSTLAASSYVNFLANVKSANLENFKSTFGKRDMFAPQDPHSSMTHDGDHSLIRRVSWLALQSPASFESYGSHVDFAGVYVGLWLSSAVYALNNGVAVTPPMGWNPYNAFFCTTTEAQYKSAAQSLINLGLSTLGYKYVNLDCGWQGKTRNATGGFTWDTTQIPDGIPALASFIHNLGLKFGVYSDGGVFACDAVGGTAHYLGSLGHETSDALTFASWGADYLKASKAFGHLTSTAAIEQFNVREDPARWPASDVGNSWRISNDIGPPASWDNLFRIINQLVPISQFARPGAWNDLDMLEVGNSGLTAAEQQTHFAFWAAAKSPLIISTDLTNPSSQTLGILKNTRLIAVNQDPLGASIKFMRRYTNDHDVWAGPLADGSTVAIVINWQNASRSLTFNLADAGFSSASATDLITGASLGQLTGSFTATVAAHGSMALKLSNGVRAPAPQFTFYAAAASTNTLAGGASTRVVNGSTTVVGFVGEGGTLTFNNVDGGASGGTKLLSFDYINGDVTFNNNACSNCRNAFVSVNGGTPVQAQMPISAQSWDILFQGYLLSMPGFKPGKVNTVQISNPSAFAPDFFRLGVA</sequence>
<reference evidence="1" key="1">
    <citation type="submission" date="2021-10" db="EMBL/GenBank/DDBJ databases">
        <title>Psilocybe cubensis genome.</title>
        <authorList>
            <person name="Mckernan K.J."/>
            <person name="Crawford S."/>
            <person name="Trippe A."/>
            <person name="Kane L.T."/>
            <person name="Mclaughlin S."/>
        </authorList>
    </citation>
    <scope>NUCLEOTIDE SEQUENCE</scope>
    <source>
        <strain evidence="1">MGC-MH-2018</strain>
    </source>
</reference>
<dbReference type="EMBL" id="JAFIQS020000006">
    <property type="protein sequence ID" value="KAH9480723.1"/>
    <property type="molecule type" value="Genomic_DNA"/>
</dbReference>
<keyword evidence="2" id="KW-1185">Reference proteome</keyword>